<evidence type="ECO:0000256" key="3">
    <source>
        <dbReference type="SAM" id="MobiDB-lite"/>
    </source>
</evidence>
<feature type="compositionally biased region" description="Low complexity" evidence="3">
    <location>
        <begin position="24"/>
        <end position="34"/>
    </location>
</feature>
<proteinExistence type="predicted"/>
<feature type="compositionally biased region" description="Basic and acidic residues" evidence="3">
    <location>
        <begin position="7"/>
        <end position="23"/>
    </location>
</feature>
<dbReference type="PANTHER" id="PTHR31234">
    <property type="entry name" value="LATE EMBRYOGENESIS ABUNDANT (LEA) HYDROXYPROLINE-RICH GLYCOPROTEIN FAMILY"/>
    <property type="match status" value="1"/>
</dbReference>
<protein>
    <recommendedName>
        <fullName evidence="6">Late embryogenesis abundant protein LEA-2 subgroup domain-containing protein</fullName>
    </recommendedName>
</protein>
<feature type="region of interest" description="Disordered" evidence="3">
    <location>
        <begin position="65"/>
        <end position="93"/>
    </location>
</feature>
<dbReference type="GO" id="GO:0005886">
    <property type="term" value="C:plasma membrane"/>
    <property type="evidence" value="ECO:0007669"/>
    <property type="project" value="TreeGrafter"/>
</dbReference>
<keyword evidence="4" id="KW-0812">Transmembrane</keyword>
<evidence type="ECO:0008006" key="6">
    <source>
        <dbReference type="Google" id="ProtNLM"/>
    </source>
</evidence>
<organism evidence="5">
    <name type="scientific">Fagus sylvatica</name>
    <name type="common">Beechnut</name>
    <dbReference type="NCBI Taxonomy" id="28930"/>
    <lineage>
        <taxon>Eukaryota</taxon>
        <taxon>Viridiplantae</taxon>
        <taxon>Streptophyta</taxon>
        <taxon>Embryophyta</taxon>
        <taxon>Tracheophyta</taxon>
        <taxon>Spermatophyta</taxon>
        <taxon>Magnoliopsida</taxon>
        <taxon>eudicotyledons</taxon>
        <taxon>Gunneridae</taxon>
        <taxon>Pentapetalae</taxon>
        <taxon>rosids</taxon>
        <taxon>fabids</taxon>
        <taxon>Fagales</taxon>
        <taxon>Fagaceae</taxon>
        <taxon>Fagus</taxon>
    </lineage>
</organism>
<gene>
    <name evidence="5" type="ORF">FSB_LOCUS27259</name>
</gene>
<reference evidence="5" key="1">
    <citation type="submission" date="2018-02" db="EMBL/GenBank/DDBJ databases">
        <authorList>
            <person name="Cohen D.B."/>
            <person name="Kent A.D."/>
        </authorList>
    </citation>
    <scope>NUCLEOTIDE SEQUENCE</scope>
</reference>
<dbReference type="EMBL" id="OIVN01001968">
    <property type="protein sequence ID" value="SPC99377.1"/>
    <property type="molecule type" value="Genomic_DNA"/>
</dbReference>
<evidence type="ECO:0000256" key="2">
    <source>
        <dbReference type="ARBA" id="ARBA00023136"/>
    </source>
</evidence>
<accession>A0A2N9G9R2</accession>
<feature type="transmembrane region" description="Helical" evidence="4">
    <location>
        <begin position="124"/>
        <end position="145"/>
    </location>
</feature>
<comment type="subcellular location">
    <subcellularLocation>
        <location evidence="1">Membrane</location>
    </subcellularLocation>
</comment>
<name>A0A2N9G9R2_FAGSY</name>
<keyword evidence="2 4" id="KW-0472">Membrane</keyword>
<evidence type="ECO:0000256" key="1">
    <source>
        <dbReference type="ARBA" id="ARBA00004370"/>
    </source>
</evidence>
<dbReference type="InterPro" id="IPR044839">
    <property type="entry name" value="NDR1-like"/>
</dbReference>
<dbReference type="PANTHER" id="PTHR31234:SF55">
    <property type="entry name" value="LATE EMBRYOGENESIS ABUNDANT (LEA) HYDROXYPROLINE-RICH GLYCOPROTEIN FAMILY"/>
    <property type="match status" value="1"/>
</dbReference>
<evidence type="ECO:0000313" key="5">
    <source>
        <dbReference type="EMBL" id="SPC99377.1"/>
    </source>
</evidence>
<dbReference type="GO" id="GO:0098542">
    <property type="term" value="P:defense response to other organism"/>
    <property type="evidence" value="ECO:0007669"/>
    <property type="project" value="InterPro"/>
</dbReference>
<feature type="region of interest" description="Disordered" evidence="3">
    <location>
        <begin position="1"/>
        <end position="47"/>
    </location>
</feature>
<keyword evidence="4" id="KW-1133">Transmembrane helix</keyword>
<sequence length="309" mass="34359">MATPSEDQPKKELDQGSDTDHTTHPPATATSSSSCAGQARHPPSPPLNYPHYAISYAPVIGLPHPQAQHGYAPPPPPPPNNHGYPPNASNPYSYTQTASPLPPTYYDTTQSNATGNTGLIRCCLALLILFILASCLSTFMAWFILHPLVPIFRVEAFHVSNFNTTNPDFASNWEANVTVKNPNRKLTVYLNEIRSFMYYKEDYLASDFVDPLMLQIKEHDVLHVKLSANNLVEHEVGDWVVDDMVRDRNGGSLSFNFRLQVSSSFKSGTWWTREHILKVCCDNLNVQFVGATGNGMLPFGESRRCSVHV</sequence>
<dbReference type="AlphaFoldDB" id="A0A2N9G9R2"/>
<evidence type="ECO:0000256" key="4">
    <source>
        <dbReference type="SAM" id="Phobius"/>
    </source>
</evidence>